<keyword evidence="7" id="KW-0675">Receptor</keyword>
<reference evidence="12" key="1">
    <citation type="submission" date="2013-09" db="EMBL/GenBank/DDBJ databases">
        <title>The Genome Sequence of Anopheles culicifacies species A.</title>
        <authorList>
            <consortium name="The Broad Institute Genomics Platform"/>
            <person name="Neafsey D.E."/>
            <person name="Besansky N."/>
            <person name="Howell P."/>
            <person name="Walton C."/>
            <person name="Young S.K."/>
            <person name="Zeng Q."/>
            <person name="Gargeya S."/>
            <person name="Fitzgerald M."/>
            <person name="Haas B."/>
            <person name="Abouelleil A."/>
            <person name="Allen A.W."/>
            <person name="Alvarado L."/>
            <person name="Arachchi H.M."/>
            <person name="Berlin A.M."/>
            <person name="Chapman S.B."/>
            <person name="Gainer-Dewar J."/>
            <person name="Goldberg J."/>
            <person name="Griggs A."/>
            <person name="Gujja S."/>
            <person name="Hansen M."/>
            <person name="Howarth C."/>
            <person name="Imamovic A."/>
            <person name="Ireland A."/>
            <person name="Larimer J."/>
            <person name="McCowan C."/>
            <person name="Murphy C."/>
            <person name="Pearson M."/>
            <person name="Poon T.W."/>
            <person name="Priest M."/>
            <person name="Roberts A."/>
            <person name="Saif S."/>
            <person name="Shea T."/>
            <person name="Sisk P."/>
            <person name="Sykes S."/>
            <person name="Wortman J."/>
            <person name="Nusbaum C."/>
            <person name="Birren B."/>
        </authorList>
    </citation>
    <scope>NUCLEOTIDE SEQUENCE [LARGE SCALE GENOMIC DNA]</scope>
    <source>
        <strain evidence="12">A-37</strain>
    </source>
</reference>
<dbReference type="GO" id="GO:0016020">
    <property type="term" value="C:membrane"/>
    <property type="evidence" value="ECO:0007669"/>
    <property type="project" value="UniProtKB-SubCell"/>
</dbReference>
<evidence type="ECO:0000313" key="11">
    <source>
        <dbReference type="EnsemblMetazoa" id="ACUA006556-PA"/>
    </source>
</evidence>
<dbReference type="STRING" id="139723.A0A182M0M0"/>
<proteinExistence type="inferred from homology"/>
<feature type="domain" description="G-protein coupled receptors family 1 profile" evidence="10">
    <location>
        <begin position="133"/>
        <end position="214"/>
    </location>
</feature>
<evidence type="ECO:0000256" key="1">
    <source>
        <dbReference type="ARBA" id="ARBA00004141"/>
    </source>
</evidence>
<dbReference type="InterPro" id="IPR000276">
    <property type="entry name" value="GPCR_Rhodpsn"/>
</dbReference>
<evidence type="ECO:0000313" key="12">
    <source>
        <dbReference type="Proteomes" id="UP000075883"/>
    </source>
</evidence>
<evidence type="ECO:0000256" key="7">
    <source>
        <dbReference type="ARBA" id="ARBA00023170"/>
    </source>
</evidence>
<keyword evidence="4 9" id="KW-1133">Transmembrane helix</keyword>
<keyword evidence="12" id="KW-1185">Reference proteome</keyword>
<keyword evidence="5" id="KW-0297">G-protein coupled receptor</keyword>
<dbReference type="SUPFAM" id="SSF81321">
    <property type="entry name" value="Family A G protein-coupled receptor-like"/>
    <property type="match status" value="1"/>
</dbReference>
<dbReference type="VEuPathDB" id="VectorBase:ACUA006556"/>
<comment type="similarity">
    <text evidence="2">Belongs to the G-protein coupled receptor 1 family.</text>
</comment>
<keyword evidence="6 9" id="KW-0472">Membrane</keyword>
<dbReference type="EMBL" id="AXCM01020455">
    <property type="status" value="NOT_ANNOTATED_CDS"/>
    <property type="molecule type" value="Genomic_DNA"/>
</dbReference>
<dbReference type="PANTHER" id="PTHR24235">
    <property type="entry name" value="NEUROPEPTIDE Y RECEPTOR"/>
    <property type="match status" value="1"/>
</dbReference>
<evidence type="ECO:0000256" key="4">
    <source>
        <dbReference type="ARBA" id="ARBA00022989"/>
    </source>
</evidence>
<dbReference type="AlphaFoldDB" id="A0A182M0M0"/>
<dbReference type="PRINTS" id="PR00237">
    <property type="entry name" value="GPCRRHODOPSN"/>
</dbReference>
<evidence type="ECO:0000256" key="9">
    <source>
        <dbReference type="SAM" id="Phobius"/>
    </source>
</evidence>
<dbReference type="Proteomes" id="UP000075883">
    <property type="component" value="Unassembled WGS sequence"/>
</dbReference>
<organism evidence="11 12">
    <name type="scientific">Anopheles culicifacies</name>
    <dbReference type="NCBI Taxonomy" id="139723"/>
    <lineage>
        <taxon>Eukaryota</taxon>
        <taxon>Metazoa</taxon>
        <taxon>Ecdysozoa</taxon>
        <taxon>Arthropoda</taxon>
        <taxon>Hexapoda</taxon>
        <taxon>Insecta</taxon>
        <taxon>Pterygota</taxon>
        <taxon>Neoptera</taxon>
        <taxon>Endopterygota</taxon>
        <taxon>Diptera</taxon>
        <taxon>Nematocera</taxon>
        <taxon>Culicoidea</taxon>
        <taxon>Culicidae</taxon>
        <taxon>Anophelinae</taxon>
        <taxon>Anopheles</taxon>
        <taxon>culicifacies species complex</taxon>
    </lineage>
</organism>
<feature type="transmembrane region" description="Helical" evidence="9">
    <location>
        <begin position="154"/>
        <end position="175"/>
    </location>
</feature>
<dbReference type="Pfam" id="PF00001">
    <property type="entry name" value="7tm_1"/>
    <property type="match status" value="1"/>
</dbReference>
<evidence type="ECO:0000256" key="2">
    <source>
        <dbReference type="ARBA" id="ARBA00010663"/>
    </source>
</evidence>
<sequence length="214" mass="24491">MLFTVAVPQKRSVQLSSPFEYWKEQIGPRVGIELIGSIHFNRAAGQQNFPDRNAASLWTKVKRNGVVKFHRPADSRHSGYWAIDKVTDCKVCLFKMDFTVYDYPREIWRLKPGWEVTLKTITFLPLILFGLVGNAILCYILVQIRALRTPTNLLIVNLAVADLATLLICPVMFMFHDFYQNYVLGAIGCKTEGFLQGKLIESCVFQLCLNQWLV</sequence>
<evidence type="ECO:0000259" key="10">
    <source>
        <dbReference type="PROSITE" id="PS50262"/>
    </source>
</evidence>
<protein>
    <recommendedName>
        <fullName evidence="10">G-protein coupled receptors family 1 profile domain-containing protein</fullName>
    </recommendedName>
</protein>
<dbReference type="PANTHER" id="PTHR24235:SF12">
    <property type="entry name" value="G-PROTEIN COUPLED RECEPTORS FAMILY 1 PROFILE DOMAIN-CONTAINING PROTEIN"/>
    <property type="match status" value="1"/>
</dbReference>
<name>A0A182M0M0_9DIPT</name>
<dbReference type="PROSITE" id="PS50262">
    <property type="entry name" value="G_PROTEIN_RECEP_F1_2"/>
    <property type="match status" value="1"/>
</dbReference>
<evidence type="ECO:0000256" key="3">
    <source>
        <dbReference type="ARBA" id="ARBA00022692"/>
    </source>
</evidence>
<keyword evidence="3 9" id="KW-0812">Transmembrane</keyword>
<feature type="transmembrane region" description="Helical" evidence="9">
    <location>
        <begin position="121"/>
        <end position="142"/>
    </location>
</feature>
<reference evidence="11" key="2">
    <citation type="submission" date="2020-05" db="UniProtKB">
        <authorList>
            <consortium name="EnsemblMetazoa"/>
        </authorList>
    </citation>
    <scope>IDENTIFICATION</scope>
    <source>
        <strain evidence="11">A-37</strain>
    </source>
</reference>
<dbReference type="Gene3D" id="1.20.1070.10">
    <property type="entry name" value="Rhodopsin 7-helix transmembrane proteins"/>
    <property type="match status" value="1"/>
</dbReference>
<keyword evidence="8" id="KW-0807">Transducer</keyword>
<dbReference type="InterPro" id="IPR017452">
    <property type="entry name" value="GPCR_Rhodpsn_7TM"/>
</dbReference>
<comment type="subcellular location">
    <subcellularLocation>
        <location evidence="1">Membrane</location>
        <topology evidence="1">Multi-pass membrane protein</topology>
    </subcellularLocation>
</comment>
<evidence type="ECO:0000256" key="6">
    <source>
        <dbReference type="ARBA" id="ARBA00023136"/>
    </source>
</evidence>
<dbReference type="EnsemblMetazoa" id="ACUA006556-RA">
    <property type="protein sequence ID" value="ACUA006556-PA"/>
    <property type="gene ID" value="ACUA006556"/>
</dbReference>
<evidence type="ECO:0000256" key="5">
    <source>
        <dbReference type="ARBA" id="ARBA00023040"/>
    </source>
</evidence>
<accession>A0A182M0M0</accession>
<dbReference type="GO" id="GO:0004930">
    <property type="term" value="F:G protein-coupled receptor activity"/>
    <property type="evidence" value="ECO:0007669"/>
    <property type="project" value="UniProtKB-KW"/>
</dbReference>
<evidence type="ECO:0000256" key="8">
    <source>
        <dbReference type="ARBA" id="ARBA00023224"/>
    </source>
</evidence>